<sequence>MINASPTPEDIEVARQQLSERIAQEKDAGIPAFDRTDAVTDMKRTPFLMAMRTNGYTAKLNRSGCQVLESCPLCRGSNRHTFTKGDQEIHLCSDCGK</sequence>
<reference evidence="1 2" key="1">
    <citation type="journal article" date="2012" name="J. Bacteriol.">
        <title>Genome sequence of deep-sea manganese-oxidizing bacterium Marinobacter manganoxydans MnI7-9.</title>
        <authorList>
            <person name="Wang H."/>
            <person name="Li H."/>
            <person name="Shao Z."/>
            <person name="Liao S."/>
            <person name="Johnstone L."/>
            <person name="Rensing C."/>
            <person name="Wang G."/>
        </authorList>
    </citation>
    <scope>NUCLEOTIDE SEQUENCE [LARGE SCALE GENOMIC DNA]</scope>
    <source>
        <strain evidence="1 2">MnI7-9</strain>
    </source>
</reference>
<dbReference type="EMBL" id="AGTR01000080">
    <property type="protein sequence ID" value="EHJ03467.1"/>
    <property type="molecule type" value="Genomic_DNA"/>
</dbReference>
<accession>G6YWS3</accession>
<gene>
    <name evidence="1" type="ORF">KYE_16683</name>
</gene>
<evidence type="ECO:0000313" key="1">
    <source>
        <dbReference type="EMBL" id="EHJ03467.1"/>
    </source>
</evidence>
<organism evidence="1 2">
    <name type="scientific">Marinobacter manganoxydans MnI7-9</name>
    <dbReference type="NCBI Taxonomy" id="1094979"/>
    <lineage>
        <taxon>Bacteria</taxon>
        <taxon>Pseudomonadati</taxon>
        <taxon>Pseudomonadota</taxon>
        <taxon>Gammaproteobacteria</taxon>
        <taxon>Pseudomonadales</taxon>
        <taxon>Marinobacteraceae</taxon>
        <taxon>Marinobacter</taxon>
    </lineage>
</organism>
<protein>
    <submittedName>
        <fullName evidence="1">Uncharacterized protein</fullName>
    </submittedName>
</protein>
<keyword evidence="2" id="KW-1185">Reference proteome</keyword>
<dbReference type="AlphaFoldDB" id="G6YWS3"/>
<name>G6YWS3_9GAMM</name>
<proteinExistence type="predicted"/>
<dbReference type="Proteomes" id="UP000003208">
    <property type="component" value="Unassembled WGS sequence"/>
</dbReference>
<evidence type="ECO:0000313" key="2">
    <source>
        <dbReference type="Proteomes" id="UP000003208"/>
    </source>
</evidence>